<organism evidence="1">
    <name type="scientific">Bombus-associated virus Den2</name>
    <dbReference type="NCBI Taxonomy" id="2511055"/>
    <lineage>
        <taxon>Viruses</taxon>
        <taxon>Monodnaviria</taxon>
        <taxon>Shotokuvirae</taxon>
        <taxon>Cossaviricota</taxon>
        <taxon>Quintoviricetes</taxon>
        <taxon>Piccovirales</taxon>
        <taxon>Parvoviridae</taxon>
        <taxon>Densovirinae</taxon>
    </lineage>
</organism>
<dbReference type="EMBL" id="MH614323">
    <property type="protein sequence ID" value="QAY29281.1"/>
    <property type="molecule type" value="Genomic_DNA"/>
</dbReference>
<name>A0A411D3E5_9VIRU</name>
<sequence length="276" mass="31686">MSTILNLLPITSMEDKMDLEKLHILEMCLWRLVKELLMDQKKDQFLLWYHRVKALSNYREKLLLEEGSSGNYSWKDLRTSIEEIQSPIKYIGKEQSEELMLKLKEWYKEIFEEQLIWFAITETTIMLCTTAIDQVKDVAVTDSSKQEISSAEQSLNELLETTASTSSTGSISQSISKKTNGKLSSWKSAGEKGLNVYKIEKYSFKEVAHLDKSKWWMTPSAVRALFLTSSPLDPVAVHADQVLLLGTKRLTKLPGVSKEEKQLMSRNTYDSFSRLP</sequence>
<evidence type="ECO:0000313" key="1">
    <source>
        <dbReference type="EMBL" id="QAY29281.1"/>
    </source>
</evidence>
<protein>
    <submittedName>
        <fullName evidence="1">Putative NS2</fullName>
    </submittedName>
</protein>
<proteinExistence type="predicted"/>
<reference evidence="1" key="1">
    <citation type="submission" date="2018-07" db="EMBL/GenBank/DDBJ databases">
        <title>Host and pathogen evolutionary histories predict virus prevalence across bumblebee species.</title>
        <authorList>
            <person name="Pascall D.J."/>
            <person name="Tinsley M.C."/>
            <person name="Obbard D.J."/>
            <person name="Wilfert L."/>
        </authorList>
    </citation>
    <scope>NUCLEOTIDE SEQUENCE</scope>
</reference>
<accession>A0A411D3E5</accession>